<dbReference type="PRINTS" id="PR01225">
    <property type="entry name" value="EXPANSNFAMLY"/>
</dbReference>
<evidence type="ECO:0000256" key="2">
    <source>
        <dbReference type="ARBA" id="ARBA00022512"/>
    </source>
</evidence>
<dbReference type="EMBL" id="JAXUIC010000008">
    <property type="protein sequence ID" value="KAK4576194.1"/>
    <property type="molecule type" value="Genomic_DNA"/>
</dbReference>
<evidence type="ECO:0000256" key="5">
    <source>
        <dbReference type="ARBA" id="ARBA00023136"/>
    </source>
</evidence>
<dbReference type="PROSITE" id="PS50842">
    <property type="entry name" value="EXPANSIN_EG45"/>
    <property type="match status" value="1"/>
</dbReference>
<dbReference type="PANTHER" id="PTHR31867">
    <property type="entry name" value="EXPANSIN-A15"/>
    <property type="match status" value="1"/>
</dbReference>
<dbReference type="AlphaFoldDB" id="A0AAN7EN36"/>
<keyword evidence="4 7" id="KW-0732">Signal</keyword>
<dbReference type="SUPFAM" id="SSF49590">
    <property type="entry name" value="PHL pollen allergen"/>
    <property type="match status" value="1"/>
</dbReference>
<evidence type="ECO:0000256" key="1">
    <source>
        <dbReference type="ARBA" id="ARBA00005392"/>
    </source>
</evidence>
<dbReference type="InterPro" id="IPR007117">
    <property type="entry name" value="Expansin_CBD"/>
</dbReference>
<comment type="caution">
    <text evidence="10">The sequence shown here is derived from an EMBL/GenBank/DDBJ whole genome shotgun (WGS) entry which is preliminary data.</text>
</comment>
<dbReference type="GO" id="GO:0009664">
    <property type="term" value="P:plant-type cell wall organization"/>
    <property type="evidence" value="ECO:0007669"/>
    <property type="project" value="InterPro"/>
</dbReference>
<dbReference type="InterPro" id="IPR036908">
    <property type="entry name" value="RlpA-like_sf"/>
</dbReference>
<feature type="domain" description="Expansin-like EG45" evidence="8">
    <location>
        <begin position="54"/>
        <end position="164"/>
    </location>
</feature>
<dbReference type="Pfam" id="PF01357">
    <property type="entry name" value="Expansin_C"/>
    <property type="match status" value="1"/>
</dbReference>
<dbReference type="InterPro" id="IPR009009">
    <property type="entry name" value="RlpA-like_DPBB"/>
</dbReference>
<evidence type="ECO:0000313" key="11">
    <source>
        <dbReference type="Proteomes" id="UP001324115"/>
    </source>
</evidence>
<reference evidence="10 11" key="1">
    <citation type="journal article" date="2023" name="G3 (Bethesda)">
        <title>A haplotype-resolved chromosome-scale genome for Quercus rubra L. provides insights into the genetics of adaptive traits for red oak species.</title>
        <authorList>
            <person name="Kapoor B."/>
            <person name="Jenkins J."/>
            <person name="Schmutz J."/>
            <person name="Zhebentyayeva T."/>
            <person name="Kuelheim C."/>
            <person name="Coggeshall M."/>
            <person name="Heim C."/>
            <person name="Lasky J.R."/>
            <person name="Leites L."/>
            <person name="Islam-Faridi N."/>
            <person name="Romero-Severson J."/>
            <person name="DeLeo V.L."/>
            <person name="Lucas S.M."/>
            <person name="Lazic D."/>
            <person name="Gailing O."/>
            <person name="Carlson J."/>
            <person name="Staton M."/>
        </authorList>
    </citation>
    <scope>NUCLEOTIDE SEQUENCE [LARGE SCALE GENOMIC DNA]</scope>
    <source>
        <strain evidence="10">Pseudo-F2</strain>
    </source>
</reference>
<evidence type="ECO:0000256" key="3">
    <source>
        <dbReference type="ARBA" id="ARBA00022525"/>
    </source>
</evidence>
<gene>
    <name evidence="10" type="ORF">RGQ29_026941</name>
</gene>
<dbReference type="InterPro" id="IPR007118">
    <property type="entry name" value="Expan_Lol_pI"/>
</dbReference>
<evidence type="ECO:0000256" key="7">
    <source>
        <dbReference type="RuleBase" id="RU365023"/>
    </source>
</evidence>
<dbReference type="Pfam" id="PF03330">
    <property type="entry name" value="DPBB_1"/>
    <property type="match status" value="1"/>
</dbReference>
<evidence type="ECO:0000259" key="9">
    <source>
        <dbReference type="PROSITE" id="PS50843"/>
    </source>
</evidence>
<dbReference type="InterPro" id="IPR036749">
    <property type="entry name" value="Expansin_CBD_sf"/>
</dbReference>
<feature type="domain" description="Expansin-like CBD" evidence="9">
    <location>
        <begin position="174"/>
        <end position="253"/>
    </location>
</feature>
<keyword evidence="6 7" id="KW-0961">Cell wall biogenesis/degradation</keyword>
<keyword evidence="2 7" id="KW-0134">Cell wall</keyword>
<evidence type="ECO:0000256" key="6">
    <source>
        <dbReference type="ARBA" id="ARBA00023316"/>
    </source>
</evidence>
<dbReference type="CDD" id="cd22274">
    <property type="entry name" value="DPBB_EXPA_N"/>
    <property type="match status" value="1"/>
</dbReference>
<evidence type="ECO:0000313" key="10">
    <source>
        <dbReference type="EMBL" id="KAK4576194.1"/>
    </source>
</evidence>
<dbReference type="PRINTS" id="PR01226">
    <property type="entry name" value="EXPANSIN"/>
</dbReference>
<keyword evidence="11" id="KW-1185">Reference proteome</keyword>
<evidence type="ECO:0000259" key="8">
    <source>
        <dbReference type="PROSITE" id="PS50842"/>
    </source>
</evidence>
<feature type="chain" id="PRO_5042663507" description="Expansin" evidence="7">
    <location>
        <begin position="23"/>
        <end position="257"/>
    </location>
</feature>
<dbReference type="SMART" id="SM00837">
    <property type="entry name" value="DPBB_1"/>
    <property type="match status" value="1"/>
</dbReference>
<comment type="subcellular location">
    <subcellularLocation>
        <location evidence="7">Secreted</location>
        <location evidence="7">Cell wall</location>
    </subcellularLocation>
    <subcellularLocation>
        <location evidence="7">Membrane</location>
        <topology evidence="7">Peripheral membrane protein</topology>
    </subcellularLocation>
</comment>
<dbReference type="SUPFAM" id="SSF50685">
    <property type="entry name" value="Barwin-like endoglucanases"/>
    <property type="match status" value="1"/>
</dbReference>
<accession>A0AAN7EN36</accession>
<keyword evidence="3 7" id="KW-0964">Secreted</keyword>
<dbReference type="InterPro" id="IPR007112">
    <property type="entry name" value="Expansin/allergen_DPBB_dom"/>
</dbReference>
<dbReference type="Gene3D" id="2.60.40.760">
    <property type="entry name" value="Expansin, cellulose-binding-like domain"/>
    <property type="match status" value="1"/>
</dbReference>
<dbReference type="Proteomes" id="UP001324115">
    <property type="component" value="Unassembled WGS sequence"/>
</dbReference>
<comment type="similarity">
    <text evidence="1 7">Belongs to the expansin family. Expansin A subfamily.</text>
</comment>
<evidence type="ECO:0000256" key="4">
    <source>
        <dbReference type="ARBA" id="ARBA00022729"/>
    </source>
</evidence>
<dbReference type="GO" id="GO:0009653">
    <property type="term" value="P:anatomical structure morphogenesis"/>
    <property type="evidence" value="ECO:0007669"/>
    <property type="project" value="UniProtKB-ARBA"/>
</dbReference>
<protein>
    <recommendedName>
        <fullName evidence="7">Expansin</fullName>
    </recommendedName>
</protein>
<dbReference type="InterPro" id="IPR002963">
    <property type="entry name" value="Expansin"/>
</dbReference>
<proteinExistence type="inferred from homology"/>
<dbReference type="GO" id="GO:0005576">
    <property type="term" value="C:extracellular region"/>
    <property type="evidence" value="ECO:0007669"/>
    <property type="project" value="InterPro"/>
</dbReference>
<name>A0AAN7EN36_QUERU</name>
<comment type="function">
    <text evidence="7">Causes loosening and extension of plant cell walls by disrupting non-covalent bonding between cellulose microfibrils and matrix glucans. No enzymatic activity has been found.</text>
</comment>
<sequence length="257" mass="28615">MARSQNLFTCIIFMTLFMMAMSRRSSITGEKINSNWFDAHATFYGDMRGGATMGGACGYGNLFEQGYGLATTALSTALFNNGGTCGACFEIICVNDPHWCTQNTAIIVTATNLCPPSNHPSANWCNPPLRHFDLSMPMFTRLAYYRAGIIPIKYHRVPCKKHGGVRFQIMGNPYFLLVLLYNVGGAGDVSNVKIKGSRTSWIQMSRNWGQNWQTGISLVGQTLSFLVTTSDRKTLKFVDVVPHNWQFGQNYQGNINF</sequence>
<dbReference type="Gene3D" id="2.40.40.10">
    <property type="entry name" value="RlpA-like domain"/>
    <property type="match status" value="1"/>
</dbReference>
<dbReference type="GO" id="GO:0016020">
    <property type="term" value="C:membrane"/>
    <property type="evidence" value="ECO:0007669"/>
    <property type="project" value="UniProtKB-SubCell"/>
</dbReference>
<organism evidence="10 11">
    <name type="scientific">Quercus rubra</name>
    <name type="common">Northern red oak</name>
    <name type="synonym">Quercus borealis</name>
    <dbReference type="NCBI Taxonomy" id="3512"/>
    <lineage>
        <taxon>Eukaryota</taxon>
        <taxon>Viridiplantae</taxon>
        <taxon>Streptophyta</taxon>
        <taxon>Embryophyta</taxon>
        <taxon>Tracheophyta</taxon>
        <taxon>Spermatophyta</taxon>
        <taxon>Magnoliopsida</taxon>
        <taxon>eudicotyledons</taxon>
        <taxon>Gunneridae</taxon>
        <taxon>Pentapetalae</taxon>
        <taxon>rosids</taxon>
        <taxon>fabids</taxon>
        <taxon>Fagales</taxon>
        <taxon>Fagaceae</taxon>
        <taxon>Quercus</taxon>
    </lineage>
</organism>
<feature type="signal peptide" evidence="7">
    <location>
        <begin position="1"/>
        <end position="22"/>
    </location>
</feature>
<keyword evidence="5" id="KW-0472">Membrane</keyword>
<dbReference type="PROSITE" id="PS50843">
    <property type="entry name" value="EXPANSIN_CBD"/>
    <property type="match status" value="1"/>
</dbReference>